<keyword evidence="9 17" id="KW-1133">Transmembrane helix</keyword>
<keyword evidence="6" id="KW-0677">Repeat</keyword>
<dbReference type="InterPro" id="IPR008160">
    <property type="entry name" value="Collagen"/>
</dbReference>
<dbReference type="SUPFAM" id="SSF58104">
    <property type="entry name" value="Methyl-accepting chemotaxis protein (MCP) signaling domain"/>
    <property type="match status" value="1"/>
</dbReference>
<feature type="domain" description="C-type lectin" evidence="18">
    <location>
        <begin position="634"/>
        <end position="777"/>
    </location>
</feature>
<feature type="region of interest" description="Disordered" evidence="16">
    <location>
        <begin position="455"/>
        <end position="602"/>
    </location>
</feature>
<evidence type="ECO:0000256" key="1">
    <source>
        <dbReference type="ARBA" id="ARBA00004606"/>
    </source>
</evidence>
<comment type="caution">
    <text evidence="19">The sequence shown here is derived from an EMBL/GenBank/DDBJ whole genome shotgun (WGS) entry which is preliminary data.</text>
</comment>
<gene>
    <name evidence="19" type="ORF">GSTENG00031773001</name>
</gene>
<evidence type="ECO:0000256" key="5">
    <source>
        <dbReference type="ARBA" id="ARBA00022734"/>
    </source>
</evidence>
<keyword evidence="5" id="KW-0430">Lectin</keyword>
<evidence type="ECO:0000256" key="9">
    <source>
        <dbReference type="ARBA" id="ARBA00022989"/>
    </source>
</evidence>
<dbReference type="GO" id="GO:0005581">
    <property type="term" value="C:collagen trimer"/>
    <property type="evidence" value="ECO:0007669"/>
    <property type="project" value="UniProtKB-KW"/>
</dbReference>
<dbReference type="CDD" id="cd03590">
    <property type="entry name" value="CLECT_DC-SIGN_like"/>
    <property type="match status" value="1"/>
</dbReference>
<evidence type="ECO:0000256" key="4">
    <source>
        <dbReference type="ARBA" id="ARBA00022723"/>
    </source>
</evidence>
<evidence type="ECO:0000256" key="3">
    <source>
        <dbReference type="ARBA" id="ARBA00022692"/>
    </source>
</evidence>
<dbReference type="Pfam" id="PF00059">
    <property type="entry name" value="Lectin_C"/>
    <property type="match status" value="1"/>
</dbReference>
<dbReference type="InterPro" id="IPR016187">
    <property type="entry name" value="CTDL_fold"/>
</dbReference>
<dbReference type="PROSITE" id="PS00615">
    <property type="entry name" value="C_TYPE_LECTIN_1"/>
    <property type="match status" value="1"/>
</dbReference>
<feature type="compositionally biased region" description="Gly residues" evidence="16">
    <location>
        <begin position="526"/>
        <end position="535"/>
    </location>
</feature>
<evidence type="ECO:0000256" key="8">
    <source>
        <dbReference type="ARBA" id="ARBA00022968"/>
    </source>
</evidence>
<keyword evidence="12 17" id="KW-0472">Membrane</keyword>
<dbReference type="InterPro" id="IPR058762">
    <property type="entry name" value="COLEC12_dom"/>
</dbReference>
<dbReference type="Pfam" id="PF26004">
    <property type="entry name" value="COLEC12"/>
    <property type="match status" value="1"/>
</dbReference>
<dbReference type="InterPro" id="IPR018378">
    <property type="entry name" value="C-type_lectin_CS"/>
</dbReference>
<dbReference type="Gene3D" id="3.10.100.10">
    <property type="entry name" value="Mannose-Binding Protein A, subunit A"/>
    <property type="match status" value="1"/>
</dbReference>
<proteinExistence type="predicted"/>
<dbReference type="PANTHER" id="PTHR22803">
    <property type="entry name" value="MANNOSE, PHOSPHOLIPASE, LECTIN RECEPTOR RELATED"/>
    <property type="match status" value="1"/>
</dbReference>
<feature type="compositionally biased region" description="Low complexity" evidence="16">
    <location>
        <begin position="504"/>
        <end position="518"/>
    </location>
</feature>
<evidence type="ECO:0000256" key="2">
    <source>
        <dbReference type="ARBA" id="ARBA00017460"/>
    </source>
</evidence>
<evidence type="ECO:0000256" key="12">
    <source>
        <dbReference type="ARBA" id="ARBA00023136"/>
    </source>
</evidence>
<dbReference type="PROSITE" id="PS50041">
    <property type="entry name" value="C_TYPE_LECTIN_2"/>
    <property type="match status" value="1"/>
</dbReference>
<keyword evidence="7" id="KW-0106">Calcium</keyword>
<accession>Q4RN22</accession>
<keyword evidence="11" id="KW-0176">Collagen</keyword>
<dbReference type="OrthoDB" id="9896688at2759"/>
<dbReference type="EMBL" id="CAAE01015017">
    <property type="protein sequence ID" value="CAG10210.1"/>
    <property type="molecule type" value="Genomic_DNA"/>
</dbReference>
<evidence type="ECO:0000256" key="15">
    <source>
        <dbReference type="SAM" id="Coils"/>
    </source>
</evidence>
<evidence type="ECO:0000259" key="18">
    <source>
        <dbReference type="PROSITE" id="PS50041"/>
    </source>
</evidence>
<evidence type="ECO:0000256" key="17">
    <source>
        <dbReference type="SAM" id="Phobius"/>
    </source>
</evidence>
<keyword evidence="10 15" id="KW-0175">Coiled coil</keyword>
<evidence type="ECO:0000256" key="6">
    <source>
        <dbReference type="ARBA" id="ARBA00022737"/>
    </source>
</evidence>
<dbReference type="KEGG" id="tng:GSTEN00031773G001"/>
<dbReference type="SUPFAM" id="SSF56436">
    <property type="entry name" value="C-type lectin-like"/>
    <property type="match status" value="1"/>
</dbReference>
<feature type="non-terminal residue" evidence="19">
    <location>
        <position position="1"/>
    </location>
</feature>
<evidence type="ECO:0000256" key="11">
    <source>
        <dbReference type="ARBA" id="ARBA00023119"/>
    </source>
</evidence>
<feature type="non-terminal residue" evidence="19">
    <location>
        <position position="781"/>
    </location>
</feature>
<protein>
    <recommendedName>
        <fullName evidence="2">Collectin-12</fullName>
    </recommendedName>
</protein>
<evidence type="ECO:0000256" key="7">
    <source>
        <dbReference type="ARBA" id="ARBA00022837"/>
    </source>
</evidence>
<dbReference type="Pfam" id="PF01391">
    <property type="entry name" value="Collagen"/>
    <property type="match status" value="2"/>
</dbReference>
<name>Q4RN22_TETNG</name>
<evidence type="ECO:0000256" key="14">
    <source>
        <dbReference type="ARBA" id="ARBA00023170"/>
    </source>
</evidence>
<keyword evidence="3 17" id="KW-0812">Transmembrane</keyword>
<evidence type="ECO:0000256" key="10">
    <source>
        <dbReference type="ARBA" id="ARBA00023054"/>
    </source>
</evidence>
<evidence type="ECO:0000256" key="16">
    <source>
        <dbReference type="SAM" id="MobiDB-lite"/>
    </source>
</evidence>
<comment type="subcellular location">
    <subcellularLocation>
        <location evidence="1">Membrane</location>
        <topology evidence="1">Single-pass type II membrane protein</topology>
    </subcellularLocation>
</comment>
<dbReference type="SMART" id="SM00034">
    <property type="entry name" value="CLECT"/>
    <property type="match status" value="1"/>
</dbReference>
<feature type="coiled-coil region" evidence="15">
    <location>
        <begin position="238"/>
        <end position="272"/>
    </location>
</feature>
<dbReference type="GO" id="GO:0030246">
    <property type="term" value="F:carbohydrate binding"/>
    <property type="evidence" value="ECO:0007669"/>
    <property type="project" value="UniProtKB-KW"/>
</dbReference>
<keyword evidence="4" id="KW-0479">Metal-binding</keyword>
<reference evidence="19" key="1">
    <citation type="journal article" date="2004" name="Nature">
        <title>Genome duplication in the teleost fish Tetraodon nigroviridis reveals the early vertebrate proto-karyotype.</title>
        <authorList>
            <person name="Jaillon O."/>
            <person name="Aury J.-M."/>
            <person name="Brunet F."/>
            <person name="Petit J.-L."/>
            <person name="Stange-Thomann N."/>
            <person name="Mauceli E."/>
            <person name="Bouneau L."/>
            <person name="Fischer C."/>
            <person name="Ozouf-Costaz C."/>
            <person name="Bernot A."/>
            <person name="Nicaud S."/>
            <person name="Jaffe D."/>
            <person name="Fisher S."/>
            <person name="Lutfalla G."/>
            <person name="Dossat C."/>
            <person name="Segurens B."/>
            <person name="Dasilva C."/>
            <person name="Salanoubat M."/>
            <person name="Levy M."/>
            <person name="Boudet N."/>
            <person name="Castellano S."/>
            <person name="Anthouard V."/>
            <person name="Jubin C."/>
            <person name="Castelli V."/>
            <person name="Katinka M."/>
            <person name="Vacherie B."/>
            <person name="Biemont C."/>
            <person name="Skalli Z."/>
            <person name="Cattolico L."/>
            <person name="Poulain J."/>
            <person name="De Berardinis V."/>
            <person name="Cruaud C."/>
            <person name="Duprat S."/>
            <person name="Brottier P."/>
            <person name="Coutanceau J.-P."/>
            <person name="Gouzy J."/>
            <person name="Parra G."/>
            <person name="Lardier G."/>
            <person name="Chapple C."/>
            <person name="McKernan K.J."/>
            <person name="McEwan P."/>
            <person name="Bosak S."/>
            <person name="Kellis M."/>
            <person name="Volff J.-N."/>
            <person name="Guigo R."/>
            <person name="Zody M.C."/>
            <person name="Mesirov J."/>
            <person name="Lindblad-Toh K."/>
            <person name="Birren B."/>
            <person name="Nusbaum C."/>
            <person name="Kahn D."/>
            <person name="Robinson-Rechavi M."/>
            <person name="Laudet V."/>
            <person name="Schachter V."/>
            <person name="Quetier F."/>
            <person name="Saurin W."/>
            <person name="Scarpelli C."/>
            <person name="Wincker P."/>
            <person name="Lander E.S."/>
            <person name="Weissenbach J."/>
            <person name="Roest Crollius H."/>
        </authorList>
    </citation>
    <scope>NUCLEOTIDE SEQUENCE [LARGE SCALE GENOMIC DNA]</scope>
</reference>
<feature type="compositionally biased region" description="Pro residues" evidence="16">
    <location>
        <begin position="584"/>
        <end position="597"/>
    </location>
</feature>
<keyword evidence="14" id="KW-0675">Receptor</keyword>
<keyword evidence="8" id="KW-0735">Signal-anchor</keyword>
<reference evidence="19" key="2">
    <citation type="submission" date="2004-02" db="EMBL/GenBank/DDBJ databases">
        <authorList>
            <consortium name="Genoscope"/>
            <consortium name="Whitehead Institute Centre for Genome Research"/>
        </authorList>
    </citation>
    <scope>NUCLEOTIDE SEQUENCE</scope>
</reference>
<feature type="compositionally biased region" description="Low complexity" evidence="16">
    <location>
        <begin position="536"/>
        <end position="567"/>
    </location>
</feature>
<dbReference type="InterPro" id="IPR033989">
    <property type="entry name" value="CD209-like_CTLD"/>
</dbReference>
<keyword evidence="13" id="KW-1015">Disulfide bond</keyword>
<dbReference type="InterPro" id="IPR016186">
    <property type="entry name" value="C-type_lectin-like/link_sf"/>
</dbReference>
<dbReference type="InterPro" id="IPR050111">
    <property type="entry name" value="C-type_lectin/snaclec_domain"/>
</dbReference>
<organism evidence="19">
    <name type="scientific">Tetraodon nigroviridis</name>
    <name type="common">Spotted green pufferfish</name>
    <name type="synonym">Chelonodon nigroviridis</name>
    <dbReference type="NCBI Taxonomy" id="99883"/>
    <lineage>
        <taxon>Eukaryota</taxon>
        <taxon>Metazoa</taxon>
        <taxon>Chordata</taxon>
        <taxon>Craniata</taxon>
        <taxon>Vertebrata</taxon>
        <taxon>Euteleostomi</taxon>
        <taxon>Actinopterygii</taxon>
        <taxon>Neopterygii</taxon>
        <taxon>Teleostei</taxon>
        <taxon>Neoteleostei</taxon>
        <taxon>Acanthomorphata</taxon>
        <taxon>Eupercaria</taxon>
        <taxon>Tetraodontiformes</taxon>
        <taxon>Tetradontoidea</taxon>
        <taxon>Tetraodontidae</taxon>
        <taxon>Tetraodon</taxon>
    </lineage>
</organism>
<feature type="coiled-coil region" evidence="15">
    <location>
        <begin position="119"/>
        <end position="160"/>
    </location>
</feature>
<sequence length="781" mass="84916">DDFADEEEVQSFGYKRFGPSGEYWVLNSHGRSSWHRLLSAVGIQEGTQCTKCKNEWALKTSIALLYVLCTLLTIAVAVLGYKVVQRVDTVSEGIENYGGKIIAVETDLKKLDDQAGENSENTTTEIQAFKNNILTLQRQLSEVEEHIHNDQVKLSQLEDTGSDIQSNQGSILGRLDSNTATLHSINGTLQFHGSVIGSLQDDTMRLQRELQQQVKLQDQALLSISSLNVTQAQQRSLITILQRSLDDASQAIQKMRNDFQSLEQTARQTRTDAEWLRGKVENLQVVANNVSALAKANNDSLEEVGSQLAVMAGEIQNTSSLAETHDQTLREILDQQRDFSNLTTGKFERLEVRLEESEESIDHMTETISFTTHMLGSINLKLNELRTSSETVSRHSDFLLSLNNSMTDVQTDAASLRAQQEELASRLDKEVTNLSFVMEEMKLVDTKHSQLITNFTILKGPPGPRGPKGDKGSRGIPGQSGQKGDKGEKGAPGIQGPRGEQGIPGAPGLPGLKGLPGVPGSPGPKGSRGSGGRAGPPGAKGEPGSAGLPGRDGQPGPQGAQGPPGIRGATGPPGEQGPRGLPGPVGPPGPPGPPGLPGVPIRGPVAPVGLASMQDEAVAPSQWARGCPLEWLNYRDKCYFFSKDLHSFDDAKTTCDSLSASLLVINDKEEQKWLRKQVQGKGYFWIGLTDKEEENVWRWLDGTQPAFTYVLTPLPPAACLSNRNINDALFTCRMWKPGQPDNWGHGHDISGEDCAGLVHEALWNDFFCEDLISYICEKEPE</sequence>
<dbReference type="AlphaFoldDB" id="Q4RN22"/>
<dbReference type="InterPro" id="IPR001304">
    <property type="entry name" value="C-type_lectin-like"/>
</dbReference>
<evidence type="ECO:0000313" key="19">
    <source>
        <dbReference type="EMBL" id="CAG10210.1"/>
    </source>
</evidence>
<evidence type="ECO:0000256" key="13">
    <source>
        <dbReference type="ARBA" id="ARBA00023157"/>
    </source>
</evidence>
<feature type="transmembrane region" description="Helical" evidence="17">
    <location>
        <begin position="63"/>
        <end position="81"/>
    </location>
</feature>